<gene>
    <name evidence="2" type="ORF">AVDCRST_MAG30-2197</name>
</gene>
<dbReference type="AlphaFoldDB" id="A0A6J4SV33"/>
<feature type="compositionally biased region" description="Basic and acidic residues" evidence="1">
    <location>
        <begin position="1"/>
        <end position="10"/>
    </location>
</feature>
<reference evidence="2" key="1">
    <citation type="submission" date="2020-02" db="EMBL/GenBank/DDBJ databases">
        <authorList>
            <person name="Meier V. D."/>
        </authorList>
    </citation>
    <scope>NUCLEOTIDE SEQUENCE</scope>
    <source>
        <strain evidence="2">AVDCRST_MAG30</strain>
    </source>
</reference>
<feature type="compositionally biased region" description="Low complexity" evidence="1">
    <location>
        <begin position="37"/>
        <end position="47"/>
    </location>
</feature>
<feature type="region of interest" description="Disordered" evidence="1">
    <location>
        <begin position="1"/>
        <end position="110"/>
    </location>
</feature>
<accession>A0A6J4SV33</accession>
<feature type="compositionally biased region" description="Low complexity" evidence="1">
    <location>
        <begin position="70"/>
        <end position="80"/>
    </location>
</feature>
<evidence type="ECO:0000313" key="2">
    <source>
        <dbReference type="EMBL" id="CAA9505994.1"/>
    </source>
</evidence>
<protein>
    <submittedName>
        <fullName evidence="2">Uncharacterized protein</fullName>
    </submittedName>
</protein>
<name>A0A6J4SV33_9ACTN</name>
<evidence type="ECO:0000256" key="1">
    <source>
        <dbReference type="SAM" id="MobiDB-lite"/>
    </source>
</evidence>
<feature type="compositionally biased region" description="Basic and acidic residues" evidence="1">
    <location>
        <begin position="81"/>
        <end position="101"/>
    </location>
</feature>
<dbReference type="EMBL" id="CADCVS010000288">
    <property type="protein sequence ID" value="CAA9505994.1"/>
    <property type="molecule type" value="Genomic_DNA"/>
</dbReference>
<proteinExistence type="predicted"/>
<sequence length="110" mass="11458">MARRAGDRHAGGHRARAAVEQRDAVGVAEGDGDAARARVGGDALRLGAHGDDLAGRLGAQRGRARGLGRLGRAVLGQRAAAGERPRREGEDQERRAADRPRMAQPGPGGR</sequence>
<organism evidence="2">
    <name type="scientific">uncultured Solirubrobacteraceae bacterium</name>
    <dbReference type="NCBI Taxonomy" id="1162706"/>
    <lineage>
        <taxon>Bacteria</taxon>
        <taxon>Bacillati</taxon>
        <taxon>Actinomycetota</taxon>
        <taxon>Thermoleophilia</taxon>
        <taxon>Solirubrobacterales</taxon>
        <taxon>Solirubrobacteraceae</taxon>
        <taxon>environmental samples</taxon>
    </lineage>
</organism>